<dbReference type="PROSITE" id="PS50011">
    <property type="entry name" value="PROTEIN_KINASE_DOM"/>
    <property type="match status" value="1"/>
</dbReference>
<dbReference type="GO" id="GO:0004674">
    <property type="term" value="F:protein serine/threonine kinase activity"/>
    <property type="evidence" value="ECO:0007669"/>
    <property type="project" value="UniProtKB-KW"/>
</dbReference>
<dbReference type="EMBL" id="JACRSW010000027">
    <property type="protein sequence ID" value="MBC8557462.1"/>
    <property type="molecule type" value="Genomic_DNA"/>
</dbReference>
<dbReference type="SUPFAM" id="SSF56112">
    <property type="entry name" value="Protein kinase-like (PK-like)"/>
    <property type="match status" value="1"/>
</dbReference>
<dbReference type="PANTHER" id="PTHR24361">
    <property type="entry name" value="MITOGEN-ACTIVATED KINASE KINASE KINASE"/>
    <property type="match status" value="1"/>
</dbReference>
<feature type="transmembrane region" description="Helical" evidence="9">
    <location>
        <begin position="53"/>
        <end position="71"/>
    </location>
</feature>
<comment type="catalytic activity">
    <reaction evidence="8">
        <text>L-seryl-[protein] + ATP = O-phospho-L-seryl-[protein] + ADP + H(+)</text>
        <dbReference type="Rhea" id="RHEA:17989"/>
        <dbReference type="Rhea" id="RHEA-COMP:9863"/>
        <dbReference type="Rhea" id="RHEA-COMP:11604"/>
        <dbReference type="ChEBI" id="CHEBI:15378"/>
        <dbReference type="ChEBI" id="CHEBI:29999"/>
        <dbReference type="ChEBI" id="CHEBI:30616"/>
        <dbReference type="ChEBI" id="CHEBI:83421"/>
        <dbReference type="ChEBI" id="CHEBI:456216"/>
        <dbReference type="EC" id="2.7.11.1"/>
    </reaction>
</comment>
<keyword evidence="4" id="KW-0547">Nucleotide-binding</keyword>
<keyword evidence="6" id="KW-0067">ATP-binding</keyword>
<evidence type="ECO:0000256" key="2">
    <source>
        <dbReference type="ARBA" id="ARBA00022527"/>
    </source>
</evidence>
<evidence type="ECO:0000259" key="10">
    <source>
        <dbReference type="PROSITE" id="PS50011"/>
    </source>
</evidence>
<evidence type="ECO:0000256" key="5">
    <source>
        <dbReference type="ARBA" id="ARBA00022777"/>
    </source>
</evidence>
<evidence type="ECO:0000256" key="7">
    <source>
        <dbReference type="ARBA" id="ARBA00047899"/>
    </source>
</evidence>
<comment type="caution">
    <text evidence="11">The sequence shown here is derived from an EMBL/GenBank/DDBJ whole genome shotgun (WGS) entry which is preliminary data.</text>
</comment>
<dbReference type="InterPro" id="IPR011009">
    <property type="entry name" value="Kinase-like_dom_sf"/>
</dbReference>
<evidence type="ECO:0000313" key="11">
    <source>
        <dbReference type="EMBL" id="MBC8557462.1"/>
    </source>
</evidence>
<dbReference type="RefSeq" id="WP_249304648.1">
    <property type="nucleotide sequence ID" value="NZ_JACRSW010000027.1"/>
</dbReference>
<evidence type="ECO:0000256" key="6">
    <source>
        <dbReference type="ARBA" id="ARBA00022840"/>
    </source>
</evidence>
<gene>
    <name evidence="11" type="ORF">H8700_07055</name>
</gene>
<keyword evidence="12" id="KW-1185">Reference proteome</keyword>
<evidence type="ECO:0000313" key="12">
    <source>
        <dbReference type="Proteomes" id="UP000637513"/>
    </source>
</evidence>
<dbReference type="Proteomes" id="UP000637513">
    <property type="component" value="Unassembled WGS sequence"/>
</dbReference>
<dbReference type="PROSITE" id="PS00109">
    <property type="entry name" value="PROTEIN_KINASE_TYR"/>
    <property type="match status" value="1"/>
</dbReference>
<proteinExistence type="predicted"/>
<organism evidence="11 12">
    <name type="scientific">Jutongia hominis</name>
    <dbReference type="NCBI Taxonomy" id="2763664"/>
    <lineage>
        <taxon>Bacteria</taxon>
        <taxon>Bacillati</taxon>
        <taxon>Bacillota</taxon>
        <taxon>Clostridia</taxon>
        <taxon>Lachnospirales</taxon>
        <taxon>Lachnospiraceae</taxon>
        <taxon>Jutongia</taxon>
    </lineage>
</organism>
<dbReference type="InterPro" id="IPR000719">
    <property type="entry name" value="Prot_kinase_dom"/>
</dbReference>
<dbReference type="InterPro" id="IPR053235">
    <property type="entry name" value="Ser_Thr_kinase"/>
</dbReference>
<evidence type="ECO:0000256" key="8">
    <source>
        <dbReference type="ARBA" id="ARBA00048679"/>
    </source>
</evidence>
<dbReference type="InterPro" id="IPR008266">
    <property type="entry name" value="Tyr_kinase_AS"/>
</dbReference>
<evidence type="ECO:0000256" key="9">
    <source>
        <dbReference type="SAM" id="Phobius"/>
    </source>
</evidence>
<keyword evidence="5 11" id="KW-0418">Kinase</keyword>
<keyword evidence="9" id="KW-0812">Transmembrane</keyword>
<accession>A0ABR7MUI1</accession>
<dbReference type="EC" id="2.7.11.1" evidence="1"/>
<dbReference type="Pfam" id="PF00069">
    <property type="entry name" value="Pkinase"/>
    <property type="match status" value="1"/>
</dbReference>
<dbReference type="CDD" id="cd14014">
    <property type="entry name" value="STKc_PknB_like"/>
    <property type="match status" value="1"/>
</dbReference>
<evidence type="ECO:0000256" key="3">
    <source>
        <dbReference type="ARBA" id="ARBA00022679"/>
    </source>
</evidence>
<protein>
    <recommendedName>
        <fullName evidence="1">non-specific serine/threonine protein kinase</fullName>
        <ecNumber evidence="1">2.7.11.1</ecNumber>
    </recommendedName>
</protein>
<comment type="catalytic activity">
    <reaction evidence="7">
        <text>L-threonyl-[protein] + ATP = O-phospho-L-threonyl-[protein] + ADP + H(+)</text>
        <dbReference type="Rhea" id="RHEA:46608"/>
        <dbReference type="Rhea" id="RHEA-COMP:11060"/>
        <dbReference type="Rhea" id="RHEA-COMP:11605"/>
        <dbReference type="ChEBI" id="CHEBI:15378"/>
        <dbReference type="ChEBI" id="CHEBI:30013"/>
        <dbReference type="ChEBI" id="CHEBI:30616"/>
        <dbReference type="ChEBI" id="CHEBI:61977"/>
        <dbReference type="ChEBI" id="CHEBI:456216"/>
        <dbReference type="EC" id="2.7.11.1"/>
    </reaction>
</comment>
<dbReference type="Gene3D" id="1.10.510.10">
    <property type="entry name" value="Transferase(Phosphotransferase) domain 1"/>
    <property type="match status" value="1"/>
</dbReference>
<name>A0ABR7MUI1_9FIRM</name>
<sequence length="491" mass="55626">MGKKLVDPNKLCMGCMEIVEDITKPCPKCGFVLSRYQKPANSMPPYEILNGKYLIGSVIGIGGFGITYVGWDFYQSKRVCIKEYFPRGVAARDTTQAMMTTASTTTSTSTQYSMDVLTTKTQKAVNAYLGGLRSYINEAKNLSRFYALPGIVSIRDFFYGNRTAYIVMEYIEGINLRQYAKCYEGKRIPANILLPMLKDVIIALNTVHKENIIHRDISPDNIMINKKFEVKVIDFGAAKEFHGEKDNAILLKHGYAPIEQYDRNGNQGPWTDVYSLSASIYYLLSHVKLQKAFERVADDQLQSLRALGIPISERQDMALLKGMSVQIKDRFQSMADLYYALYGECIPGEKVPLNWQAEMQQRQNEQMSNENVYMTGQISNDNVNTTNQSSNESIYTVNQMSNDNTNITNQASNGSAYTTNQAPNDNIYTTNQAVIERIQPTEPEYQNYPGRQKADGNEPVYQTASVSDRYIPDKSREEAAMEYLRQQLDNQ</sequence>
<evidence type="ECO:0000256" key="4">
    <source>
        <dbReference type="ARBA" id="ARBA00022741"/>
    </source>
</evidence>
<reference evidence="11 12" key="1">
    <citation type="submission" date="2020-08" db="EMBL/GenBank/DDBJ databases">
        <title>Genome public.</title>
        <authorList>
            <person name="Liu C."/>
            <person name="Sun Q."/>
        </authorList>
    </citation>
    <scope>NUCLEOTIDE SEQUENCE [LARGE SCALE GENOMIC DNA]</scope>
    <source>
        <strain evidence="11 12">BX3</strain>
    </source>
</reference>
<keyword evidence="3" id="KW-0808">Transferase</keyword>
<keyword evidence="9" id="KW-0472">Membrane</keyword>
<keyword evidence="2 11" id="KW-0723">Serine/threonine-protein kinase</keyword>
<feature type="domain" description="Protein kinase" evidence="10">
    <location>
        <begin position="53"/>
        <end position="342"/>
    </location>
</feature>
<keyword evidence="9" id="KW-1133">Transmembrane helix</keyword>
<dbReference type="Gene3D" id="3.30.200.20">
    <property type="entry name" value="Phosphorylase Kinase, domain 1"/>
    <property type="match status" value="1"/>
</dbReference>
<dbReference type="PANTHER" id="PTHR24361:SF433">
    <property type="entry name" value="PROTEIN KINASE DOMAIN-CONTAINING PROTEIN"/>
    <property type="match status" value="1"/>
</dbReference>
<evidence type="ECO:0000256" key="1">
    <source>
        <dbReference type="ARBA" id="ARBA00012513"/>
    </source>
</evidence>